<proteinExistence type="predicted"/>
<dbReference type="Proteomes" id="UP001056610">
    <property type="component" value="Chromosome"/>
</dbReference>
<gene>
    <name evidence="1" type="ORF">M5I08_16735</name>
</gene>
<accession>A0ABY4QI42</accession>
<sequence length="109" mass="11089">MLQDLGFASSTGDLTLGGLLNQLGNPILGLNITDLLNGLNVGDLLKDLGLAHLHIDLSNLGDLSGLTLGALLGDLGLGDLASVSVEPFGGMLTELVDVVLQQILTALGM</sequence>
<name>A0ABY4QI42_9MYCO</name>
<dbReference type="RefSeq" id="WP_219069204.1">
    <property type="nucleotide sequence ID" value="NZ_CAJUXY010000051.1"/>
</dbReference>
<reference evidence="1" key="1">
    <citation type="submission" date="2022-05" db="EMBL/GenBank/DDBJ databases">
        <title>A methanotrophic Mycobacterium dominates a cave microbial ecosystem.</title>
        <authorList>
            <person name="Van Spanning R.J.M."/>
            <person name="Guan Q."/>
            <person name="Melkonian C."/>
            <person name="Gallant J."/>
            <person name="Polerecky L."/>
            <person name="Flot J.-F."/>
            <person name="Brandt B.W."/>
            <person name="Braster M."/>
            <person name="Iturbe Espinoza P."/>
            <person name="Aerts J."/>
            <person name="Meima-Franke M."/>
            <person name="Piersma S.R."/>
            <person name="Bunduc C."/>
            <person name="Ummels R."/>
            <person name="Pain A."/>
            <person name="Fleming E.J."/>
            <person name="van der Wel N."/>
            <person name="Gherman V.D."/>
            <person name="Sarbu S.M."/>
            <person name="Bodelier P.L.E."/>
            <person name="Bitter W."/>
        </authorList>
    </citation>
    <scope>NUCLEOTIDE SEQUENCE</scope>
    <source>
        <strain evidence="1">Sulfur Cave</strain>
    </source>
</reference>
<keyword evidence="2" id="KW-1185">Reference proteome</keyword>
<organism evidence="1 2">
    <name type="scientific">Candidatus Mycobacterium methanotrophicum</name>
    <dbReference type="NCBI Taxonomy" id="2943498"/>
    <lineage>
        <taxon>Bacteria</taxon>
        <taxon>Bacillati</taxon>
        <taxon>Actinomycetota</taxon>
        <taxon>Actinomycetes</taxon>
        <taxon>Mycobacteriales</taxon>
        <taxon>Mycobacteriaceae</taxon>
        <taxon>Mycobacterium</taxon>
    </lineage>
</organism>
<evidence type="ECO:0000313" key="1">
    <source>
        <dbReference type="EMBL" id="UQX09892.1"/>
    </source>
</evidence>
<protein>
    <submittedName>
        <fullName evidence="1">Uncharacterized protein</fullName>
    </submittedName>
</protein>
<evidence type="ECO:0000313" key="2">
    <source>
        <dbReference type="Proteomes" id="UP001056610"/>
    </source>
</evidence>
<dbReference type="EMBL" id="CP097320">
    <property type="protein sequence ID" value="UQX09892.1"/>
    <property type="molecule type" value="Genomic_DNA"/>
</dbReference>